<dbReference type="Gene3D" id="2.60.40.1400">
    <property type="entry name" value="G protein-activated inward rectifier potassium channel 1"/>
    <property type="match status" value="1"/>
</dbReference>
<accession>A0A7R9GVA3</accession>
<dbReference type="SUPFAM" id="SSF81296">
    <property type="entry name" value="E set domains"/>
    <property type="match status" value="1"/>
</dbReference>
<keyword evidence="9" id="KW-0472">Membrane</keyword>
<dbReference type="InterPro" id="IPR041647">
    <property type="entry name" value="IRK_C"/>
</dbReference>
<dbReference type="InterPro" id="IPR014756">
    <property type="entry name" value="Ig_E-set"/>
</dbReference>
<evidence type="ECO:0000256" key="7">
    <source>
        <dbReference type="ARBA" id="ARBA00022989"/>
    </source>
</evidence>
<comment type="similarity">
    <text evidence="11">Belongs to the inward rectifier-type potassium channel (TC 1.A.2.1) family.</text>
</comment>
<keyword evidence="8 11" id="KW-0406">Ion transport</keyword>
<sequence length="164" mass="18504">MFTTVDAAVCYSLSFQTHANCPVCPPRFEIVVILEGTIESTGQTTQARSSYLPNEILWGHRFEAVVEYNKERSGYEVDYSRFNNTQLVDTPLCSARDLEEFYRAQDDCRHPGAALNVVLEMFCHVVLFPVPRTTDAQISLRRVTSAPYTMSNEASKEDPTLLAL</sequence>
<keyword evidence="3 11" id="KW-0633">Potassium transport</keyword>
<organism evidence="13">
    <name type="scientific">Timema cristinae</name>
    <name type="common">Walking stick</name>
    <dbReference type="NCBI Taxonomy" id="61476"/>
    <lineage>
        <taxon>Eukaryota</taxon>
        <taxon>Metazoa</taxon>
        <taxon>Ecdysozoa</taxon>
        <taxon>Arthropoda</taxon>
        <taxon>Hexapoda</taxon>
        <taxon>Insecta</taxon>
        <taxon>Pterygota</taxon>
        <taxon>Neoptera</taxon>
        <taxon>Polyneoptera</taxon>
        <taxon>Phasmatodea</taxon>
        <taxon>Timematodea</taxon>
        <taxon>Timematoidea</taxon>
        <taxon>Timematidae</taxon>
        <taxon>Timema</taxon>
    </lineage>
</organism>
<keyword evidence="6 11" id="KW-0630">Potassium</keyword>
<evidence type="ECO:0000256" key="8">
    <source>
        <dbReference type="ARBA" id="ARBA00023065"/>
    </source>
</evidence>
<name>A0A7R9GVA3_TIMCR</name>
<keyword evidence="5 11" id="KW-0851">Voltage-gated channel</keyword>
<evidence type="ECO:0000256" key="4">
    <source>
        <dbReference type="ARBA" id="ARBA00022692"/>
    </source>
</evidence>
<protein>
    <recommendedName>
        <fullName evidence="12">Inward rectifier potassium channel C-terminal domain-containing protein</fullName>
    </recommendedName>
</protein>
<dbReference type="GO" id="GO:0005886">
    <property type="term" value="C:plasma membrane"/>
    <property type="evidence" value="ECO:0007669"/>
    <property type="project" value="TreeGrafter"/>
</dbReference>
<keyword evidence="7" id="KW-1133">Transmembrane helix</keyword>
<dbReference type="InterPro" id="IPR013518">
    <property type="entry name" value="K_chnl_inward-rec_Kir_cyto"/>
</dbReference>
<evidence type="ECO:0000256" key="1">
    <source>
        <dbReference type="ARBA" id="ARBA00004141"/>
    </source>
</evidence>
<evidence type="ECO:0000256" key="11">
    <source>
        <dbReference type="RuleBase" id="RU003822"/>
    </source>
</evidence>
<evidence type="ECO:0000256" key="10">
    <source>
        <dbReference type="ARBA" id="ARBA00023303"/>
    </source>
</evidence>
<evidence type="ECO:0000256" key="6">
    <source>
        <dbReference type="ARBA" id="ARBA00022958"/>
    </source>
</evidence>
<dbReference type="AlphaFoldDB" id="A0A7R9GVA3"/>
<keyword evidence="4 11" id="KW-0812">Transmembrane</keyword>
<evidence type="ECO:0000256" key="3">
    <source>
        <dbReference type="ARBA" id="ARBA00022538"/>
    </source>
</evidence>
<dbReference type="EMBL" id="OC317525">
    <property type="protein sequence ID" value="CAD7397483.1"/>
    <property type="molecule type" value="Genomic_DNA"/>
</dbReference>
<proteinExistence type="inferred from homology"/>
<dbReference type="GO" id="GO:1990573">
    <property type="term" value="P:potassium ion import across plasma membrane"/>
    <property type="evidence" value="ECO:0007669"/>
    <property type="project" value="TreeGrafter"/>
</dbReference>
<keyword evidence="10 11" id="KW-0407">Ion channel</keyword>
<dbReference type="GO" id="GO:0005242">
    <property type="term" value="F:inward rectifier potassium channel activity"/>
    <property type="evidence" value="ECO:0007669"/>
    <property type="project" value="InterPro"/>
</dbReference>
<dbReference type="PANTHER" id="PTHR11767:SF113">
    <property type="entry name" value="INWARDLY RECTIFYING POTASSIUM CHANNEL 2, ISOFORM D"/>
    <property type="match status" value="1"/>
</dbReference>
<dbReference type="GO" id="GO:0034702">
    <property type="term" value="C:monoatomic ion channel complex"/>
    <property type="evidence" value="ECO:0007669"/>
    <property type="project" value="UniProtKB-KW"/>
</dbReference>
<dbReference type="GO" id="GO:0034765">
    <property type="term" value="P:regulation of monoatomic ion transmembrane transport"/>
    <property type="evidence" value="ECO:0007669"/>
    <property type="project" value="TreeGrafter"/>
</dbReference>
<evidence type="ECO:0000256" key="5">
    <source>
        <dbReference type="ARBA" id="ARBA00022882"/>
    </source>
</evidence>
<dbReference type="PANTHER" id="PTHR11767">
    <property type="entry name" value="INWARD RECTIFIER POTASSIUM CHANNEL"/>
    <property type="match status" value="1"/>
</dbReference>
<dbReference type="PRINTS" id="PR01320">
    <property type="entry name" value="KIRCHANNEL"/>
</dbReference>
<dbReference type="Pfam" id="PF17655">
    <property type="entry name" value="IRK_C"/>
    <property type="match status" value="1"/>
</dbReference>
<evidence type="ECO:0000313" key="13">
    <source>
        <dbReference type="EMBL" id="CAD7397483.1"/>
    </source>
</evidence>
<evidence type="ECO:0000256" key="9">
    <source>
        <dbReference type="ARBA" id="ARBA00023136"/>
    </source>
</evidence>
<gene>
    <name evidence="13" type="ORF">TCEB3V08_LOCUS4103</name>
</gene>
<evidence type="ECO:0000256" key="2">
    <source>
        <dbReference type="ARBA" id="ARBA00022448"/>
    </source>
</evidence>
<comment type="subcellular location">
    <subcellularLocation>
        <location evidence="1 11">Membrane</location>
        <topology evidence="1 11">Multi-pass membrane protein</topology>
    </subcellularLocation>
</comment>
<keyword evidence="2 11" id="KW-0813">Transport</keyword>
<dbReference type="InterPro" id="IPR016449">
    <property type="entry name" value="K_chnl_inward-rec_Kir"/>
</dbReference>
<reference evidence="13" key="1">
    <citation type="submission" date="2020-11" db="EMBL/GenBank/DDBJ databases">
        <authorList>
            <person name="Tran Van P."/>
        </authorList>
    </citation>
    <scope>NUCLEOTIDE SEQUENCE</scope>
</reference>
<evidence type="ECO:0000259" key="12">
    <source>
        <dbReference type="Pfam" id="PF17655"/>
    </source>
</evidence>
<feature type="domain" description="Inward rectifier potassium channel C-terminal" evidence="12">
    <location>
        <begin position="27"/>
        <end position="101"/>
    </location>
</feature>